<protein>
    <submittedName>
        <fullName evidence="2">Asp23/Gls24 family envelope stress response protein</fullName>
    </submittedName>
</protein>
<comment type="similarity">
    <text evidence="1">Belongs to the asp23 family.</text>
</comment>
<evidence type="ECO:0000256" key="1">
    <source>
        <dbReference type="ARBA" id="ARBA00005721"/>
    </source>
</evidence>
<dbReference type="EMBL" id="JACRSS010000001">
    <property type="protein sequence ID" value="MBC8538006.1"/>
    <property type="molecule type" value="Genomic_DNA"/>
</dbReference>
<comment type="caution">
    <text evidence="2">The sequence shown here is derived from an EMBL/GenBank/DDBJ whole genome shotgun (WGS) entry which is preliminary data.</text>
</comment>
<gene>
    <name evidence="2" type="ORF">H8693_03560</name>
</gene>
<dbReference type="PANTHER" id="PTHR34297:SF2">
    <property type="entry name" value="ASP23_GLS24 FAMILY ENVELOPE STRESS RESPONSE PROTEIN"/>
    <property type="match status" value="1"/>
</dbReference>
<evidence type="ECO:0000313" key="3">
    <source>
        <dbReference type="Proteomes" id="UP000617951"/>
    </source>
</evidence>
<reference evidence="2" key="1">
    <citation type="submission" date="2020-08" db="EMBL/GenBank/DDBJ databases">
        <title>Genome public.</title>
        <authorList>
            <person name="Liu C."/>
            <person name="Sun Q."/>
        </authorList>
    </citation>
    <scope>NUCLEOTIDE SEQUENCE</scope>
    <source>
        <strain evidence="2">NSJ-63</strain>
    </source>
</reference>
<dbReference type="Proteomes" id="UP000617951">
    <property type="component" value="Unassembled WGS sequence"/>
</dbReference>
<sequence length="119" mass="13145">MSAILQTKRGNITYSDDYIGAIAGMATTECYGVVGMSSKKMTDGFVELLGRENLRRGVRIFTDQSNTLRIDLYIVVQYGISIAATSNSIIETVRYHVEKATGLNVREVNIIVSGIRVHK</sequence>
<proteinExistence type="inferred from homology"/>
<dbReference type="Pfam" id="PF03780">
    <property type="entry name" value="Asp23"/>
    <property type="match status" value="1"/>
</dbReference>
<keyword evidence="3" id="KW-1185">Reference proteome</keyword>
<dbReference type="InterPro" id="IPR005531">
    <property type="entry name" value="Asp23"/>
</dbReference>
<dbReference type="AlphaFoldDB" id="A0A926DH07"/>
<dbReference type="PANTHER" id="PTHR34297">
    <property type="entry name" value="HYPOTHETICAL CYTOSOLIC PROTEIN-RELATED"/>
    <property type="match status" value="1"/>
</dbReference>
<organism evidence="2 3">
    <name type="scientific">Guopingia tenuis</name>
    <dbReference type="NCBI Taxonomy" id="2763656"/>
    <lineage>
        <taxon>Bacteria</taxon>
        <taxon>Bacillati</taxon>
        <taxon>Bacillota</taxon>
        <taxon>Clostridia</taxon>
        <taxon>Christensenellales</taxon>
        <taxon>Christensenellaceae</taxon>
        <taxon>Guopingia</taxon>
    </lineage>
</organism>
<evidence type="ECO:0000313" key="2">
    <source>
        <dbReference type="EMBL" id="MBC8538006.1"/>
    </source>
</evidence>
<name>A0A926DH07_9FIRM</name>
<accession>A0A926DH07</accession>
<dbReference type="RefSeq" id="WP_249279808.1">
    <property type="nucleotide sequence ID" value="NZ_JACRSS010000001.1"/>
</dbReference>